<protein>
    <submittedName>
        <fullName evidence="2">Uncharacterized protein</fullName>
    </submittedName>
</protein>
<gene>
    <name evidence="2" type="ORF">EB796_022451</name>
</gene>
<evidence type="ECO:0000313" key="3">
    <source>
        <dbReference type="Proteomes" id="UP000593567"/>
    </source>
</evidence>
<sequence length="171" mass="18479">MASKEPKDAQKSPSTTGSKPKTSELLSVLPSSSTSVSNPSADVIPEAKKRAIMREEECKCETAMVSIVKLERRDSSPSLTIPGILEDEPVVDKSEMNNKSIAGSSFGFSNITTPEATFTSIGTVSSLKSLENSELLNLSDASFPTAYKDRSFSFMFTQTTELMISVRHLMG</sequence>
<feature type="compositionally biased region" description="Low complexity" evidence="1">
    <location>
        <begin position="11"/>
        <end position="40"/>
    </location>
</feature>
<dbReference type="Proteomes" id="UP000593567">
    <property type="component" value="Unassembled WGS sequence"/>
</dbReference>
<keyword evidence="3" id="KW-1185">Reference proteome</keyword>
<dbReference type="AlphaFoldDB" id="A0A7J7J1D7"/>
<comment type="caution">
    <text evidence="2">The sequence shown here is derived from an EMBL/GenBank/DDBJ whole genome shotgun (WGS) entry which is preliminary data.</text>
</comment>
<evidence type="ECO:0000313" key="2">
    <source>
        <dbReference type="EMBL" id="KAF6019248.1"/>
    </source>
</evidence>
<organism evidence="2 3">
    <name type="scientific">Bugula neritina</name>
    <name type="common">Brown bryozoan</name>
    <name type="synonym">Sertularia neritina</name>
    <dbReference type="NCBI Taxonomy" id="10212"/>
    <lineage>
        <taxon>Eukaryota</taxon>
        <taxon>Metazoa</taxon>
        <taxon>Spiralia</taxon>
        <taxon>Lophotrochozoa</taxon>
        <taxon>Bryozoa</taxon>
        <taxon>Gymnolaemata</taxon>
        <taxon>Cheilostomatida</taxon>
        <taxon>Flustrina</taxon>
        <taxon>Buguloidea</taxon>
        <taxon>Bugulidae</taxon>
        <taxon>Bugula</taxon>
    </lineage>
</organism>
<name>A0A7J7J1D7_BUGNE</name>
<reference evidence="2" key="1">
    <citation type="submission" date="2020-06" db="EMBL/GenBank/DDBJ databases">
        <title>Draft genome of Bugula neritina, a colonial animal packing powerful symbionts and potential medicines.</title>
        <authorList>
            <person name="Rayko M."/>
        </authorList>
    </citation>
    <scope>NUCLEOTIDE SEQUENCE [LARGE SCALE GENOMIC DNA]</scope>
    <source>
        <strain evidence="2">Kwan_BN1</strain>
    </source>
</reference>
<dbReference type="EMBL" id="VXIV02003247">
    <property type="protein sequence ID" value="KAF6019248.1"/>
    <property type="molecule type" value="Genomic_DNA"/>
</dbReference>
<feature type="region of interest" description="Disordered" evidence="1">
    <location>
        <begin position="1"/>
        <end position="43"/>
    </location>
</feature>
<feature type="compositionally biased region" description="Basic and acidic residues" evidence="1">
    <location>
        <begin position="1"/>
        <end position="10"/>
    </location>
</feature>
<evidence type="ECO:0000256" key="1">
    <source>
        <dbReference type="SAM" id="MobiDB-lite"/>
    </source>
</evidence>
<accession>A0A7J7J1D7</accession>
<proteinExistence type="predicted"/>